<keyword evidence="4 6" id="KW-1133">Transmembrane helix</keyword>
<gene>
    <name evidence="8" type="ORF">EV193_103579</name>
</gene>
<evidence type="ECO:0000256" key="6">
    <source>
        <dbReference type="SAM" id="Phobius"/>
    </source>
</evidence>
<dbReference type="InterPro" id="IPR018076">
    <property type="entry name" value="T2SS_GspF_dom"/>
</dbReference>
<feature type="transmembrane region" description="Helical" evidence="6">
    <location>
        <begin position="50"/>
        <end position="83"/>
    </location>
</feature>
<dbReference type="PANTHER" id="PTHR35007:SF3">
    <property type="entry name" value="POSSIBLE CONSERVED ALANINE RICH MEMBRANE PROTEIN"/>
    <property type="match status" value="1"/>
</dbReference>
<protein>
    <submittedName>
        <fullName evidence="8">Type II secretion system (T2SS) protein F</fullName>
    </submittedName>
</protein>
<dbReference type="AlphaFoldDB" id="A0A4Q7KW24"/>
<accession>A0A4Q7KW24</accession>
<evidence type="ECO:0000256" key="5">
    <source>
        <dbReference type="ARBA" id="ARBA00023136"/>
    </source>
</evidence>
<dbReference type="PANTHER" id="PTHR35007">
    <property type="entry name" value="INTEGRAL MEMBRANE PROTEIN-RELATED"/>
    <property type="match status" value="1"/>
</dbReference>
<dbReference type="EMBL" id="SGWQ01000003">
    <property type="protein sequence ID" value="RZS41258.1"/>
    <property type="molecule type" value="Genomic_DNA"/>
</dbReference>
<name>A0A4Q7KW24_9PSEU</name>
<evidence type="ECO:0000256" key="1">
    <source>
        <dbReference type="ARBA" id="ARBA00004651"/>
    </source>
</evidence>
<feature type="domain" description="Type II secretion system protein GspF" evidence="7">
    <location>
        <begin position="110"/>
        <end position="228"/>
    </location>
</feature>
<organism evidence="8 9">
    <name type="scientific">Herbihabitans rhizosphaerae</name>
    <dbReference type="NCBI Taxonomy" id="1872711"/>
    <lineage>
        <taxon>Bacteria</taxon>
        <taxon>Bacillati</taxon>
        <taxon>Actinomycetota</taxon>
        <taxon>Actinomycetes</taxon>
        <taxon>Pseudonocardiales</taxon>
        <taxon>Pseudonocardiaceae</taxon>
        <taxon>Herbihabitans</taxon>
    </lineage>
</organism>
<reference evidence="8 9" key="1">
    <citation type="submission" date="2019-02" db="EMBL/GenBank/DDBJ databases">
        <title>Genomic Encyclopedia of Type Strains, Phase IV (KMG-IV): sequencing the most valuable type-strain genomes for metagenomic binning, comparative biology and taxonomic classification.</title>
        <authorList>
            <person name="Goeker M."/>
        </authorList>
    </citation>
    <scope>NUCLEOTIDE SEQUENCE [LARGE SCALE GENOMIC DNA]</scope>
    <source>
        <strain evidence="8 9">DSM 101727</strain>
    </source>
</reference>
<keyword evidence="5 6" id="KW-0472">Membrane</keyword>
<evidence type="ECO:0000256" key="3">
    <source>
        <dbReference type="ARBA" id="ARBA00022692"/>
    </source>
</evidence>
<evidence type="ECO:0000256" key="4">
    <source>
        <dbReference type="ARBA" id="ARBA00022989"/>
    </source>
</evidence>
<dbReference type="GO" id="GO:0005886">
    <property type="term" value="C:plasma membrane"/>
    <property type="evidence" value="ECO:0007669"/>
    <property type="project" value="UniProtKB-SubCell"/>
</dbReference>
<evidence type="ECO:0000259" key="7">
    <source>
        <dbReference type="Pfam" id="PF00482"/>
    </source>
</evidence>
<evidence type="ECO:0000313" key="9">
    <source>
        <dbReference type="Proteomes" id="UP000294257"/>
    </source>
</evidence>
<evidence type="ECO:0000313" key="8">
    <source>
        <dbReference type="EMBL" id="RZS41258.1"/>
    </source>
</evidence>
<dbReference type="Proteomes" id="UP000294257">
    <property type="component" value="Unassembled WGS sequence"/>
</dbReference>
<comment type="subcellular location">
    <subcellularLocation>
        <location evidence="1">Cell membrane</location>
        <topology evidence="1">Multi-pass membrane protein</topology>
    </subcellularLocation>
</comment>
<comment type="caution">
    <text evidence="8">The sequence shown here is derived from an EMBL/GenBank/DDBJ whole genome shotgun (WGS) entry which is preliminary data.</text>
</comment>
<sequence length="246" mass="24534">MTTGMTSASILLVAVAVLIDPAPVIARERLSAALGYTVGVRRTGPAVTSVQALPVLAAAASTLLIAVAGAIVVAVLTAPLVWWAAGRLLRADARRRSSRGDPLGLAAIWDLLAACLRAGLPVPTAIRAVAADLPGETGTVLRATSDLLALGAGPEAAWAPTAAHDPTAALARGARRTARSGSALAGLAGALATEARSESAEAAEARSQRAGVLITGPLGLCFLPAFVCLGIVPVVIGLASRLVMPG</sequence>
<keyword evidence="2" id="KW-1003">Cell membrane</keyword>
<keyword evidence="9" id="KW-1185">Reference proteome</keyword>
<dbReference type="RefSeq" id="WP_242613324.1">
    <property type="nucleotide sequence ID" value="NZ_SGWQ01000003.1"/>
</dbReference>
<feature type="transmembrane region" description="Helical" evidence="6">
    <location>
        <begin position="222"/>
        <end position="244"/>
    </location>
</feature>
<proteinExistence type="predicted"/>
<dbReference type="Pfam" id="PF00482">
    <property type="entry name" value="T2SSF"/>
    <property type="match status" value="1"/>
</dbReference>
<keyword evidence="3 6" id="KW-0812">Transmembrane</keyword>
<evidence type="ECO:0000256" key="2">
    <source>
        <dbReference type="ARBA" id="ARBA00022475"/>
    </source>
</evidence>